<dbReference type="InterPro" id="IPR045584">
    <property type="entry name" value="Pilin-like"/>
</dbReference>
<keyword evidence="3" id="KW-1185">Reference proteome</keyword>
<protein>
    <submittedName>
        <fullName evidence="2">Type II secretion system protein</fullName>
    </submittedName>
</protein>
<accession>A0A4S8NSZ4</accession>
<evidence type="ECO:0000256" key="1">
    <source>
        <dbReference type="SAM" id="Phobius"/>
    </source>
</evidence>
<sequence>MHELTSASEGSGHRAQRDAGFTLMELVVTVAIIGGVTTVLSGVVIAFLKNTADTQARLTESHDVQLAAAYWQRDVSSIGVRSTTPDPATGNYPLAQWASDTACGNLPSGYSPDITLSWGEYTSRTSSDPPAQIKITYATKLVSGSTYEMVRVRCGTAASVVSVANNLAGRPQVRCDGGNCVPSATAPRIITMRLQVHDAGERHSGDYTATLTGERRQS</sequence>
<dbReference type="Proteomes" id="UP000307087">
    <property type="component" value="Unassembled WGS sequence"/>
</dbReference>
<keyword evidence="1" id="KW-1133">Transmembrane helix</keyword>
<comment type="caution">
    <text evidence="2">The sequence shown here is derived from an EMBL/GenBank/DDBJ whole genome shotgun (WGS) entry which is preliminary data.</text>
</comment>
<dbReference type="AlphaFoldDB" id="A0A4S8NSZ4"/>
<dbReference type="EMBL" id="STGW01000001">
    <property type="protein sequence ID" value="THV18334.1"/>
    <property type="molecule type" value="Genomic_DNA"/>
</dbReference>
<dbReference type="RefSeq" id="WP_136561049.1">
    <property type="nucleotide sequence ID" value="NZ_STGW01000001.1"/>
</dbReference>
<reference evidence="2 3" key="1">
    <citation type="journal article" date="2009" name="Int. J. Syst. Evol. Microbiol.">
        <title>Nocardioides caeni sp. nov., isolated from wastewater.</title>
        <authorList>
            <person name="Yoon J.H."/>
            <person name="Kang S.J."/>
            <person name="Park S."/>
            <person name="Kim W."/>
            <person name="Oh T.K."/>
        </authorList>
    </citation>
    <scope>NUCLEOTIDE SEQUENCE [LARGE SCALE GENOMIC DNA]</scope>
    <source>
        <strain evidence="2 3">DSM 23134</strain>
    </source>
</reference>
<proteinExistence type="predicted"/>
<keyword evidence="1" id="KW-0812">Transmembrane</keyword>
<dbReference type="Gene3D" id="3.30.700.10">
    <property type="entry name" value="Glycoprotein, Type 4 Pilin"/>
    <property type="match status" value="1"/>
</dbReference>
<dbReference type="NCBIfam" id="TIGR02532">
    <property type="entry name" value="IV_pilin_GFxxxE"/>
    <property type="match status" value="1"/>
</dbReference>
<dbReference type="SUPFAM" id="SSF54523">
    <property type="entry name" value="Pili subunits"/>
    <property type="match status" value="1"/>
</dbReference>
<dbReference type="InterPro" id="IPR012902">
    <property type="entry name" value="N_methyl_site"/>
</dbReference>
<feature type="transmembrane region" description="Helical" evidence="1">
    <location>
        <begin position="26"/>
        <end position="48"/>
    </location>
</feature>
<keyword evidence="1" id="KW-0472">Membrane</keyword>
<evidence type="ECO:0000313" key="3">
    <source>
        <dbReference type="Proteomes" id="UP000307087"/>
    </source>
</evidence>
<name>A0A4S8NSZ4_9ACTN</name>
<evidence type="ECO:0000313" key="2">
    <source>
        <dbReference type="EMBL" id="THV18334.1"/>
    </source>
</evidence>
<organism evidence="2 3">
    <name type="scientific">Nocardioides caeni</name>
    <dbReference type="NCBI Taxonomy" id="574700"/>
    <lineage>
        <taxon>Bacteria</taxon>
        <taxon>Bacillati</taxon>
        <taxon>Actinomycetota</taxon>
        <taxon>Actinomycetes</taxon>
        <taxon>Propionibacteriales</taxon>
        <taxon>Nocardioidaceae</taxon>
        <taxon>Nocardioides</taxon>
    </lineage>
</organism>
<gene>
    <name evidence="2" type="ORF">E9934_01475</name>
</gene>